<evidence type="ECO:0000313" key="2">
    <source>
        <dbReference type="EMBL" id="KIW21625.1"/>
    </source>
</evidence>
<dbReference type="InterPro" id="IPR035810">
    <property type="entry name" value="PEBP_euk"/>
</dbReference>
<accession>A0A0D2BT89</accession>
<name>A0A0D2BT89_9EURO</name>
<dbReference type="OrthoDB" id="2506647at2759"/>
<organism evidence="2 3">
    <name type="scientific">Exophiala spinifera</name>
    <dbReference type="NCBI Taxonomy" id="91928"/>
    <lineage>
        <taxon>Eukaryota</taxon>
        <taxon>Fungi</taxon>
        <taxon>Dikarya</taxon>
        <taxon>Ascomycota</taxon>
        <taxon>Pezizomycotina</taxon>
        <taxon>Eurotiomycetes</taxon>
        <taxon>Chaetothyriomycetidae</taxon>
        <taxon>Chaetothyriales</taxon>
        <taxon>Herpotrichiellaceae</taxon>
        <taxon>Exophiala</taxon>
    </lineage>
</organism>
<dbReference type="InterPro" id="IPR008914">
    <property type="entry name" value="PEBP"/>
</dbReference>
<dbReference type="GO" id="GO:0030414">
    <property type="term" value="F:peptidase inhibitor activity"/>
    <property type="evidence" value="ECO:0007669"/>
    <property type="project" value="TreeGrafter"/>
</dbReference>
<dbReference type="STRING" id="91928.A0A0D2BT89"/>
<dbReference type="Proteomes" id="UP000053328">
    <property type="component" value="Unassembled WGS sequence"/>
</dbReference>
<dbReference type="RefSeq" id="XP_016241841.1">
    <property type="nucleotide sequence ID" value="XM_016376565.1"/>
</dbReference>
<dbReference type="InterPro" id="IPR036610">
    <property type="entry name" value="PEBP-like_sf"/>
</dbReference>
<sequence>MPDKPSYEAWICDWRRNPEVPANEPIVALETSSYDSIASYNGSYVLFMVDPDARYPSSPSLRFLLHWLQTDMTAAPMSSDGTSRLVNTTSPRVPYIGPAPPTNSSAHRYILYAFFQHDNFSFPSSFEGIGAANRTRFNVTRFLDESNLGQSPAAAMYYYASNETQVPQDFTAAGGGTYPGGNGDMVTSGPGPSVTLSSTPASASASMTGSASSTAAGSAASASSTGAAGKVNVGSGVLLGSMMVLLNLNLV</sequence>
<dbReference type="Gene3D" id="3.90.280.10">
    <property type="entry name" value="PEBP-like"/>
    <property type="match status" value="1"/>
</dbReference>
<proteinExistence type="predicted"/>
<dbReference type="CDD" id="cd00866">
    <property type="entry name" value="PEBP_euk"/>
    <property type="match status" value="1"/>
</dbReference>
<dbReference type="Pfam" id="PF01161">
    <property type="entry name" value="PBP"/>
    <property type="match status" value="1"/>
</dbReference>
<gene>
    <name evidence="2" type="ORF">PV08_02205</name>
</gene>
<reference evidence="2 3" key="1">
    <citation type="submission" date="2015-01" db="EMBL/GenBank/DDBJ databases">
        <title>The Genome Sequence of Exophiala spinifera CBS89968.</title>
        <authorList>
            <consortium name="The Broad Institute Genomics Platform"/>
            <person name="Cuomo C."/>
            <person name="de Hoog S."/>
            <person name="Gorbushina A."/>
            <person name="Stielow B."/>
            <person name="Teixiera M."/>
            <person name="Abouelleil A."/>
            <person name="Chapman S.B."/>
            <person name="Priest M."/>
            <person name="Young S.K."/>
            <person name="Wortman J."/>
            <person name="Nusbaum C."/>
            <person name="Birren B."/>
        </authorList>
    </citation>
    <scope>NUCLEOTIDE SEQUENCE [LARGE SCALE GENOMIC DNA]</scope>
    <source>
        <strain evidence="2 3">CBS 89968</strain>
    </source>
</reference>
<dbReference type="PANTHER" id="PTHR11362:SF141">
    <property type="entry name" value="PHOSPHATIDYLETHANOLAMINE-BINDING PROTEIN"/>
    <property type="match status" value="1"/>
</dbReference>
<keyword evidence="3" id="KW-1185">Reference proteome</keyword>
<dbReference type="PANTHER" id="PTHR11362">
    <property type="entry name" value="PHOSPHATIDYLETHANOLAMINE-BINDING PROTEIN"/>
    <property type="match status" value="1"/>
</dbReference>
<dbReference type="HOGENOM" id="CLU_043994_4_1_1"/>
<dbReference type="SUPFAM" id="SSF49777">
    <property type="entry name" value="PEBP-like"/>
    <property type="match status" value="1"/>
</dbReference>
<dbReference type="GO" id="GO:0005543">
    <property type="term" value="F:phospholipid binding"/>
    <property type="evidence" value="ECO:0007669"/>
    <property type="project" value="TreeGrafter"/>
</dbReference>
<feature type="compositionally biased region" description="Gly residues" evidence="1">
    <location>
        <begin position="174"/>
        <end position="183"/>
    </location>
</feature>
<dbReference type="GO" id="GO:0030162">
    <property type="term" value="P:regulation of proteolysis"/>
    <property type="evidence" value="ECO:0007669"/>
    <property type="project" value="TreeGrafter"/>
</dbReference>
<dbReference type="AlphaFoldDB" id="A0A0D2BT89"/>
<feature type="region of interest" description="Disordered" evidence="1">
    <location>
        <begin position="174"/>
        <end position="202"/>
    </location>
</feature>
<evidence type="ECO:0000313" key="3">
    <source>
        <dbReference type="Proteomes" id="UP000053328"/>
    </source>
</evidence>
<dbReference type="GO" id="GO:0046578">
    <property type="term" value="P:regulation of Ras protein signal transduction"/>
    <property type="evidence" value="ECO:0007669"/>
    <property type="project" value="TreeGrafter"/>
</dbReference>
<dbReference type="EMBL" id="KN847492">
    <property type="protein sequence ID" value="KIW21625.1"/>
    <property type="molecule type" value="Genomic_DNA"/>
</dbReference>
<protein>
    <submittedName>
        <fullName evidence="2">Uncharacterized protein</fullName>
    </submittedName>
</protein>
<dbReference type="VEuPathDB" id="FungiDB:PV08_02205"/>
<dbReference type="GeneID" id="27329288"/>
<evidence type="ECO:0000256" key="1">
    <source>
        <dbReference type="SAM" id="MobiDB-lite"/>
    </source>
</evidence>